<dbReference type="EMBL" id="BAABFL010000129">
    <property type="protein sequence ID" value="GAA4649288.1"/>
    <property type="molecule type" value="Genomic_DNA"/>
</dbReference>
<evidence type="ECO:0000256" key="1">
    <source>
        <dbReference type="SAM" id="MobiDB-lite"/>
    </source>
</evidence>
<name>A0ABP8UZD0_9GAMM</name>
<organism evidence="2 3">
    <name type="scientific">Kistimonas scapharcae</name>
    <dbReference type="NCBI Taxonomy" id="1036133"/>
    <lineage>
        <taxon>Bacteria</taxon>
        <taxon>Pseudomonadati</taxon>
        <taxon>Pseudomonadota</taxon>
        <taxon>Gammaproteobacteria</taxon>
        <taxon>Oceanospirillales</taxon>
        <taxon>Endozoicomonadaceae</taxon>
        <taxon>Kistimonas</taxon>
    </lineage>
</organism>
<accession>A0ABP8UZD0</accession>
<evidence type="ECO:0000313" key="2">
    <source>
        <dbReference type="EMBL" id="GAA4649288.1"/>
    </source>
</evidence>
<evidence type="ECO:0000313" key="3">
    <source>
        <dbReference type="Proteomes" id="UP001500604"/>
    </source>
</evidence>
<keyword evidence="3" id="KW-1185">Reference proteome</keyword>
<dbReference type="Proteomes" id="UP001500604">
    <property type="component" value="Unassembled WGS sequence"/>
</dbReference>
<dbReference type="RefSeq" id="WP_345195080.1">
    <property type="nucleotide sequence ID" value="NZ_BAABFL010000129.1"/>
</dbReference>
<comment type="caution">
    <text evidence="2">The sequence shown here is derived from an EMBL/GenBank/DDBJ whole genome shotgun (WGS) entry which is preliminary data.</text>
</comment>
<reference evidence="3" key="1">
    <citation type="journal article" date="2019" name="Int. J. Syst. Evol. Microbiol.">
        <title>The Global Catalogue of Microorganisms (GCM) 10K type strain sequencing project: providing services to taxonomists for standard genome sequencing and annotation.</title>
        <authorList>
            <consortium name="The Broad Institute Genomics Platform"/>
            <consortium name="The Broad Institute Genome Sequencing Center for Infectious Disease"/>
            <person name="Wu L."/>
            <person name="Ma J."/>
        </authorList>
    </citation>
    <scope>NUCLEOTIDE SEQUENCE [LARGE SCALE GENOMIC DNA]</scope>
    <source>
        <strain evidence="3">JCM 17805</strain>
    </source>
</reference>
<sequence length="117" mass="13278">MANIYGHLWTSRFRSEDQLAVAQNEWLLAFERNGLTARQIGKALDTCEDKLPMPPTLPGFIELAGGYRIAAHQNWQAPKRINIGKSERKRRMQQGNAILSDLRHQLETSHDTPGETP</sequence>
<protein>
    <submittedName>
        <fullName evidence="2">Uncharacterized protein</fullName>
    </submittedName>
</protein>
<feature type="compositionally biased region" description="Basic and acidic residues" evidence="1">
    <location>
        <begin position="101"/>
        <end position="117"/>
    </location>
</feature>
<proteinExistence type="predicted"/>
<gene>
    <name evidence="2" type="ORF">GCM10023116_15620</name>
</gene>
<feature type="region of interest" description="Disordered" evidence="1">
    <location>
        <begin position="85"/>
        <end position="117"/>
    </location>
</feature>